<dbReference type="AlphaFoldDB" id="S8EPH0"/>
<dbReference type="eggNOG" id="ENOG502SSYW">
    <property type="taxonomic scope" value="Eukaryota"/>
</dbReference>
<dbReference type="Proteomes" id="UP000015241">
    <property type="component" value="Unassembled WGS sequence"/>
</dbReference>
<evidence type="ECO:0000256" key="2">
    <source>
        <dbReference type="SAM" id="Phobius"/>
    </source>
</evidence>
<feature type="transmembrane region" description="Helical" evidence="2">
    <location>
        <begin position="315"/>
        <end position="338"/>
    </location>
</feature>
<feature type="region of interest" description="Disordered" evidence="1">
    <location>
        <begin position="470"/>
        <end position="495"/>
    </location>
</feature>
<dbReference type="Gene3D" id="2.60.120.260">
    <property type="entry name" value="Galactose-binding domain-like"/>
    <property type="match status" value="2"/>
</dbReference>
<evidence type="ECO:0008006" key="5">
    <source>
        <dbReference type="Google" id="ProtNLM"/>
    </source>
</evidence>
<protein>
    <recommendedName>
        <fullName evidence="5">Transmembrane protein</fullName>
    </recommendedName>
</protein>
<gene>
    <name evidence="3" type="ORF">FOMPIDRAFT_1027623</name>
</gene>
<keyword evidence="4" id="KW-1185">Reference proteome</keyword>
<evidence type="ECO:0000313" key="3">
    <source>
        <dbReference type="EMBL" id="EPT04929.1"/>
    </source>
</evidence>
<feature type="region of interest" description="Disordered" evidence="1">
    <location>
        <begin position="435"/>
        <end position="454"/>
    </location>
</feature>
<reference evidence="3 4" key="1">
    <citation type="journal article" date="2012" name="Science">
        <title>The Paleozoic origin of enzymatic lignin decomposition reconstructed from 31 fungal genomes.</title>
        <authorList>
            <person name="Floudas D."/>
            <person name="Binder M."/>
            <person name="Riley R."/>
            <person name="Barry K."/>
            <person name="Blanchette R.A."/>
            <person name="Henrissat B."/>
            <person name="Martinez A.T."/>
            <person name="Otillar R."/>
            <person name="Spatafora J.W."/>
            <person name="Yadav J.S."/>
            <person name="Aerts A."/>
            <person name="Benoit I."/>
            <person name="Boyd A."/>
            <person name="Carlson A."/>
            <person name="Copeland A."/>
            <person name="Coutinho P.M."/>
            <person name="de Vries R.P."/>
            <person name="Ferreira P."/>
            <person name="Findley K."/>
            <person name="Foster B."/>
            <person name="Gaskell J."/>
            <person name="Glotzer D."/>
            <person name="Gorecki P."/>
            <person name="Heitman J."/>
            <person name="Hesse C."/>
            <person name="Hori C."/>
            <person name="Igarashi K."/>
            <person name="Jurgens J.A."/>
            <person name="Kallen N."/>
            <person name="Kersten P."/>
            <person name="Kohler A."/>
            <person name="Kuees U."/>
            <person name="Kumar T.K.A."/>
            <person name="Kuo A."/>
            <person name="LaButti K."/>
            <person name="Larrondo L.F."/>
            <person name="Lindquist E."/>
            <person name="Ling A."/>
            <person name="Lombard V."/>
            <person name="Lucas S."/>
            <person name="Lundell T."/>
            <person name="Martin R."/>
            <person name="McLaughlin D.J."/>
            <person name="Morgenstern I."/>
            <person name="Morin E."/>
            <person name="Murat C."/>
            <person name="Nagy L.G."/>
            <person name="Nolan M."/>
            <person name="Ohm R.A."/>
            <person name="Patyshakuliyeva A."/>
            <person name="Rokas A."/>
            <person name="Ruiz-Duenas F.J."/>
            <person name="Sabat G."/>
            <person name="Salamov A."/>
            <person name="Samejima M."/>
            <person name="Schmutz J."/>
            <person name="Slot J.C."/>
            <person name="St John F."/>
            <person name="Stenlid J."/>
            <person name="Sun H."/>
            <person name="Sun S."/>
            <person name="Syed K."/>
            <person name="Tsang A."/>
            <person name="Wiebenga A."/>
            <person name="Young D."/>
            <person name="Pisabarro A."/>
            <person name="Eastwood D.C."/>
            <person name="Martin F."/>
            <person name="Cullen D."/>
            <person name="Grigoriev I.V."/>
            <person name="Hibbett D.S."/>
        </authorList>
    </citation>
    <scope>NUCLEOTIDE SEQUENCE</scope>
    <source>
        <strain evidence="4">FP-58527</strain>
    </source>
</reference>
<dbReference type="EMBL" id="KE504125">
    <property type="protein sequence ID" value="EPT04929.1"/>
    <property type="molecule type" value="Genomic_DNA"/>
</dbReference>
<name>S8EPH0_FOMSC</name>
<keyword evidence="2" id="KW-1133">Transmembrane helix</keyword>
<accession>S8EPH0</accession>
<dbReference type="InParanoid" id="S8EPH0"/>
<dbReference type="STRING" id="743788.S8EPH0"/>
<keyword evidence="2" id="KW-0472">Membrane</keyword>
<feature type="compositionally biased region" description="Basic and acidic residues" evidence="1">
    <location>
        <begin position="470"/>
        <end position="480"/>
    </location>
</feature>
<organism evidence="3 4">
    <name type="scientific">Fomitopsis schrenkii</name>
    <name type="common">Brown rot fungus</name>
    <dbReference type="NCBI Taxonomy" id="2126942"/>
    <lineage>
        <taxon>Eukaryota</taxon>
        <taxon>Fungi</taxon>
        <taxon>Dikarya</taxon>
        <taxon>Basidiomycota</taxon>
        <taxon>Agaricomycotina</taxon>
        <taxon>Agaricomycetes</taxon>
        <taxon>Polyporales</taxon>
        <taxon>Fomitopsis</taxon>
    </lineage>
</organism>
<keyword evidence="2" id="KW-0812">Transmembrane</keyword>
<evidence type="ECO:0000313" key="4">
    <source>
        <dbReference type="Proteomes" id="UP000015241"/>
    </source>
</evidence>
<dbReference type="OrthoDB" id="2576334at2759"/>
<sequence>MSSGWHWNFTIDDSSSFITYKPFEDGGLGNRTLIGWEPFWSDSGGFPTGFANGSSGQSHHITALDGASFSFQFYGNAVYLHGTTNGTIDVTIDNGDVYSNQPAMSNGLLYYADNLATQTHYVTLTAHFTHGAGQVMEFDLANVTYAFTGGAPVAVSYSNTNGSAFQYTGNWSIDSAPDVPSPTSTAPYHITSQYGSAVSMNFTGGEAVAVYGLRDWGDWIYNVSLDGFTTQYNGSTPWKQGDSLLFFQAGLDPNQTHTLVLTDEANQSYWNLMLNSVSVFQTNRTLDGGTASNSSSTSPSTAPNAYATKSTNTGAIAGGVIGGVAGLLLVICLLIWLFRRQPHKRPVDASPYPILPVVNSHSSDSLKYSPAVGPDAVHIVGVPPIPAGMYRKGAPISRPATTQVPVSAPATVLSASPPSSTEPPTVSNVETATAPAQMDSAASNSASAPPPIVPVAPTVDVDRIIELIAQRIDRGPPRDTYDDDAPPCYPESMIQ</sequence>
<evidence type="ECO:0000256" key="1">
    <source>
        <dbReference type="SAM" id="MobiDB-lite"/>
    </source>
</evidence>
<dbReference type="HOGENOM" id="CLU_584085_0_0_1"/>
<proteinExistence type="predicted"/>